<dbReference type="InterPro" id="IPR006168">
    <property type="entry name" value="G3P_DH_NAD-dep"/>
</dbReference>
<dbReference type="Gene3D" id="3.40.50.720">
    <property type="entry name" value="NAD(P)-binding Rossmann-like Domain"/>
    <property type="match status" value="1"/>
</dbReference>
<feature type="domain" description="Glycerol-3-phosphate dehydrogenase NAD-dependent C-terminal" evidence="5">
    <location>
        <begin position="180"/>
        <end position="320"/>
    </location>
</feature>
<dbReference type="InterPro" id="IPR008927">
    <property type="entry name" value="6-PGluconate_DH-like_C_sf"/>
</dbReference>
<gene>
    <name evidence="6" type="ORF">UFOPK1766_00639</name>
    <name evidence="7" type="ORF">UFOPK3162_00269</name>
</gene>
<dbReference type="GO" id="GO:0005975">
    <property type="term" value="P:carbohydrate metabolic process"/>
    <property type="evidence" value="ECO:0007669"/>
    <property type="project" value="InterPro"/>
</dbReference>
<dbReference type="GO" id="GO:0047952">
    <property type="term" value="F:glycerol-3-phosphate dehydrogenase [NAD(P)+] activity"/>
    <property type="evidence" value="ECO:0007669"/>
    <property type="project" value="TreeGrafter"/>
</dbReference>
<protein>
    <submittedName>
        <fullName evidence="6">Unannotated protein</fullName>
    </submittedName>
</protein>
<evidence type="ECO:0000313" key="6">
    <source>
        <dbReference type="EMBL" id="CAB4584260.1"/>
    </source>
</evidence>
<dbReference type="GO" id="GO:0005829">
    <property type="term" value="C:cytosol"/>
    <property type="evidence" value="ECO:0007669"/>
    <property type="project" value="TreeGrafter"/>
</dbReference>
<dbReference type="InterPro" id="IPR011128">
    <property type="entry name" value="G3P_DH_NAD-dep_N"/>
</dbReference>
<dbReference type="NCBIfam" id="NF000940">
    <property type="entry name" value="PRK00094.1-2"/>
    <property type="match status" value="1"/>
</dbReference>
<keyword evidence="2" id="KW-0560">Oxidoreductase</keyword>
<dbReference type="EMBL" id="CAFABB010000029">
    <property type="protein sequence ID" value="CAB4817164.1"/>
    <property type="molecule type" value="Genomic_DNA"/>
</dbReference>
<dbReference type="Pfam" id="PF01210">
    <property type="entry name" value="NAD_Gly3P_dh_N"/>
    <property type="match status" value="1"/>
</dbReference>
<dbReference type="Pfam" id="PF07479">
    <property type="entry name" value="NAD_Gly3P_dh_C"/>
    <property type="match status" value="1"/>
</dbReference>
<dbReference type="Gene3D" id="1.10.1040.10">
    <property type="entry name" value="N-(1-d-carboxylethyl)-l-norvaline Dehydrogenase, domain 2"/>
    <property type="match status" value="1"/>
</dbReference>
<evidence type="ECO:0000256" key="3">
    <source>
        <dbReference type="ARBA" id="ARBA00023027"/>
    </source>
</evidence>
<dbReference type="NCBIfam" id="NF000942">
    <property type="entry name" value="PRK00094.1-4"/>
    <property type="match status" value="1"/>
</dbReference>
<evidence type="ECO:0000259" key="4">
    <source>
        <dbReference type="Pfam" id="PF01210"/>
    </source>
</evidence>
<proteinExistence type="inferred from homology"/>
<dbReference type="SUPFAM" id="SSF48179">
    <property type="entry name" value="6-phosphogluconate dehydrogenase C-terminal domain-like"/>
    <property type="match status" value="1"/>
</dbReference>
<dbReference type="GO" id="GO:0051287">
    <property type="term" value="F:NAD binding"/>
    <property type="evidence" value="ECO:0007669"/>
    <property type="project" value="InterPro"/>
</dbReference>
<name>A0A6J6F6A4_9ZZZZ</name>
<dbReference type="PRINTS" id="PR00077">
    <property type="entry name" value="GPDHDRGNASE"/>
</dbReference>
<reference evidence="6" key="1">
    <citation type="submission" date="2020-05" db="EMBL/GenBank/DDBJ databases">
        <authorList>
            <person name="Chiriac C."/>
            <person name="Salcher M."/>
            <person name="Ghai R."/>
            <person name="Kavagutti S V."/>
        </authorList>
    </citation>
    <scope>NUCLEOTIDE SEQUENCE</scope>
</reference>
<keyword evidence="3" id="KW-0520">NAD</keyword>
<dbReference type="InterPro" id="IPR013328">
    <property type="entry name" value="6PGD_dom2"/>
</dbReference>
<dbReference type="GO" id="GO:0046168">
    <property type="term" value="P:glycerol-3-phosphate catabolic process"/>
    <property type="evidence" value="ECO:0007669"/>
    <property type="project" value="InterPro"/>
</dbReference>
<dbReference type="InterPro" id="IPR006109">
    <property type="entry name" value="G3P_DH_NAD-dep_C"/>
</dbReference>
<dbReference type="EMBL" id="CAEZTW010000110">
    <property type="protein sequence ID" value="CAB4584260.1"/>
    <property type="molecule type" value="Genomic_DNA"/>
</dbReference>
<evidence type="ECO:0000313" key="7">
    <source>
        <dbReference type="EMBL" id="CAB4817164.1"/>
    </source>
</evidence>
<dbReference type="PIRSF" id="PIRSF000114">
    <property type="entry name" value="Glycerol-3-P_dh"/>
    <property type="match status" value="1"/>
</dbReference>
<accession>A0A6J6F6A4</accession>
<dbReference type="HAMAP" id="MF_00394">
    <property type="entry name" value="NAD_Glyc3P_dehydrog"/>
    <property type="match status" value="1"/>
</dbReference>
<dbReference type="InterPro" id="IPR036291">
    <property type="entry name" value="NAD(P)-bd_dom_sf"/>
</dbReference>
<feature type="domain" description="Glycerol-3-phosphate dehydrogenase NAD-dependent N-terminal" evidence="4">
    <location>
        <begin position="3"/>
        <end position="159"/>
    </location>
</feature>
<evidence type="ECO:0000256" key="1">
    <source>
        <dbReference type="ARBA" id="ARBA00011009"/>
    </source>
</evidence>
<dbReference type="PANTHER" id="PTHR11728:SF1">
    <property type="entry name" value="GLYCEROL-3-PHOSPHATE DEHYDROGENASE [NAD(+)] 2, CHLOROPLASTIC"/>
    <property type="match status" value="1"/>
</dbReference>
<dbReference type="AlphaFoldDB" id="A0A6J6F6A4"/>
<evidence type="ECO:0000256" key="2">
    <source>
        <dbReference type="ARBA" id="ARBA00023002"/>
    </source>
</evidence>
<evidence type="ECO:0000259" key="5">
    <source>
        <dbReference type="Pfam" id="PF07479"/>
    </source>
</evidence>
<organism evidence="6">
    <name type="scientific">freshwater metagenome</name>
    <dbReference type="NCBI Taxonomy" id="449393"/>
    <lineage>
        <taxon>unclassified sequences</taxon>
        <taxon>metagenomes</taxon>
        <taxon>ecological metagenomes</taxon>
    </lineage>
</organism>
<sequence>MKKVAVLGSGAWGTTLGQVMVDSGQQVLIWGRNKKVVREINRRHSNRRFLKGIDLPRELKATTDIKAVLQFADVILLAIPSQTLRENLESWKGFFPKDLPVISTLKGIEVETQLRMTEVAQQVLEIDKSRFGLITGPNLANEIIMRQPAGAVAASENPANIDVMSEIFSTNYFRIYPSNDLVGCEFAGAAKSVIALAVGIAVGMGYGENTQGLMITRGLSEVARLGGAYGANPLTFLGLAGIGDLVASAQSPLSRNRSFGEVLGKSGSMAKARAQIVKTVEGVYSAGAMLELAHRVGIEVPIIEAVSDVVAGTLNPKDAMARLMTVSIKAEIQ</sequence>
<dbReference type="SUPFAM" id="SSF51735">
    <property type="entry name" value="NAD(P)-binding Rossmann-fold domains"/>
    <property type="match status" value="1"/>
</dbReference>
<dbReference type="PANTHER" id="PTHR11728">
    <property type="entry name" value="GLYCEROL-3-PHOSPHATE DEHYDROGENASE"/>
    <property type="match status" value="1"/>
</dbReference>
<comment type="similarity">
    <text evidence="1">Belongs to the NAD-dependent glycerol-3-phosphate dehydrogenase family.</text>
</comment>
<dbReference type="FunFam" id="3.40.50.720:FF:000019">
    <property type="entry name" value="Glycerol-3-phosphate dehydrogenase [NAD(P)+]"/>
    <property type="match status" value="1"/>
</dbReference>